<organism evidence="2 3">
    <name type="scientific">Sordaria macrospora</name>
    <dbReference type="NCBI Taxonomy" id="5147"/>
    <lineage>
        <taxon>Eukaryota</taxon>
        <taxon>Fungi</taxon>
        <taxon>Dikarya</taxon>
        <taxon>Ascomycota</taxon>
        <taxon>Pezizomycotina</taxon>
        <taxon>Sordariomycetes</taxon>
        <taxon>Sordariomycetidae</taxon>
        <taxon>Sordariales</taxon>
        <taxon>Sordariaceae</taxon>
        <taxon>Sordaria</taxon>
    </lineage>
</organism>
<feature type="compositionally biased region" description="Acidic residues" evidence="1">
    <location>
        <begin position="129"/>
        <end position="139"/>
    </location>
</feature>
<evidence type="ECO:0000256" key="1">
    <source>
        <dbReference type="SAM" id="MobiDB-lite"/>
    </source>
</evidence>
<accession>A0A8S9A1H7</accession>
<evidence type="ECO:0000313" key="3">
    <source>
        <dbReference type="Proteomes" id="UP000433876"/>
    </source>
</evidence>
<sequence length="150" mass="17153">MTKTTNRFKYRLNPDIALTFQIRAPEEPTSKLILKPTRMSTPEATPEPTPEPASVQPKRRPGRPRKIIIEPEEHDEFQPAKPKRGPGRPRKVIAHADSDADYHKENQKDDDRVDGDITKHVEDMGLEGLEGENAEDWEMDVTPSVEQDDY</sequence>
<dbReference type="VEuPathDB" id="FungiDB:SMAC_03329"/>
<reference evidence="2 3" key="1">
    <citation type="submission" date="2017-07" db="EMBL/GenBank/DDBJ databases">
        <title>Genome sequence of the Sordaria macrospora wild type strain R19027.</title>
        <authorList>
            <person name="Nowrousian M."/>
            <person name="Teichert I."/>
            <person name="Kueck U."/>
        </authorList>
    </citation>
    <scope>NUCLEOTIDE SEQUENCE [LARGE SCALE GENOMIC DNA]</scope>
    <source>
        <strain evidence="2 3">R19027</strain>
        <tissue evidence="2">Mycelium</tissue>
    </source>
</reference>
<gene>
    <name evidence="2" type="ORF">SMACR_03329</name>
</gene>
<protein>
    <submittedName>
        <fullName evidence="2">Uncharacterized protein</fullName>
    </submittedName>
</protein>
<dbReference type="AlphaFoldDB" id="A0A8S9A1H7"/>
<evidence type="ECO:0000313" key="2">
    <source>
        <dbReference type="EMBL" id="KAA8635608.1"/>
    </source>
</evidence>
<feature type="region of interest" description="Disordered" evidence="1">
    <location>
        <begin position="24"/>
        <end position="150"/>
    </location>
</feature>
<comment type="caution">
    <text evidence="2">The sequence shown here is derived from an EMBL/GenBank/DDBJ whole genome shotgun (WGS) entry which is preliminary data.</text>
</comment>
<feature type="compositionally biased region" description="Basic and acidic residues" evidence="1">
    <location>
        <begin position="94"/>
        <end position="123"/>
    </location>
</feature>
<name>A0A8S9A1H7_SORMA</name>
<dbReference type="Proteomes" id="UP000433876">
    <property type="component" value="Unassembled WGS sequence"/>
</dbReference>
<proteinExistence type="predicted"/>
<dbReference type="EMBL" id="NMPR01000010">
    <property type="protein sequence ID" value="KAA8635608.1"/>
    <property type="molecule type" value="Genomic_DNA"/>
</dbReference>
<feature type="compositionally biased region" description="Basic residues" evidence="1">
    <location>
        <begin position="57"/>
        <end position="66"/>
    </location>
</feature>
<feature type="compositionally biased region" description="Basic residues" evidence="1">
    <location>
        <begin position="81"/>
        <end position="93"/>
    </location>
</feature>